<gene>
    <name evidence="11" type="ORF">Z519_06515</name>
</gene>
<dbReference type="Gene3D" id="2.60.120.650">
    <property type="entry name" value="Cupin"/>
    <property type="match status" value="2"/>
</dbReference>
<feature type="compositionally biased region" description="Basic and acidic residues" evidence="7">
    <location>
        <begin position="243"/>
        <end position="253"/>
    </location>
</feature>
<dbReference type="InterPro" id="IPR001965">
    <property type="entry name" value="Znf_PHD"/>
</dbReference>
<dbReference type="EMBL" id="KN846988">
    <property type="protein sequence ID" value="KIW92668.1"/>
    <property type="molecule type" value="Genomic_DNA"/>
</dbReference>
<dbReference type="Pfam" id="PF23258">
    <property type="entry name" value="DUF7072"/>
    <property type="match status" value="1"/>
</dbReference>
<dbReference type="InterPro" id="IPR013083">
    <property type="entry name" value="Znf_RING/FYVE/PHD"/>
</dbReference>
<comment type="similarity">
    <text evidence="1">Belongs to the JHDM3 histone demethylase family.</text>
</comment>
<proteinExistence type="inferred from homology"/>
<feature type="compositionally biased region" description="Acidic residues" evidence="7">
    <location>
        <begin position="580"/>
        <end position="597"/>
    </location>
</feature>
<feature type="compositionally biased region" description="Polar residues" evidence="7">
    <location>
        <begin position="1175"/>
        <end position="1232"/>
    </location>
</feature>
<organism evidence="11 12">
    <name type="scientific">Cladophialophora bantiana (strain ATCC 10958 / CBS 173.52 / CDC B-1940 / NIH 8579)</name>
    <name type="common">Xylohypha bantiana</name>
    <dbReference type="NCBI Taxonomy" id="1442370"/>
    <lineage>
        <taxon>Eukaryota</taxon>
        <taxon>Fungi</taxon>
        <taxon>Dikarya</taxon>
        <taxon>Ascomycota</taxon>
        <taxon>Pezizomycotina</taxon>
        <taxon>Eurotiomycetes</taxon>
        <taxon>Chaetothyriomycetidae</taxon>
        <taxon>Chaetothyriales</taxon>
        <taxon>Herpotrichiellaceae</taxon>
        <taxon>Cladophialophora</taxon>
    </lineage>
</organism>
<dbReference type="GO" id="GO:0008270">
    <property type="term" value="F:zinc ion binding"/>
    <property type="evidence" value="ECO:0007669"/>
    <property type="project" value="UniProtKB-KW"/>
</dbReference>
<dbReference type="Gene3D" id="3.30.40.10">
    <property type="entry name" value="Zinc/RING finger domain, C3HC4 (zinc finger)"/>
    <property type="match status" value="1"/>
</dbReference>
<keyword evidence="5" id="KW-0862">Zinc</keyword>
<dbReference type="PANTHER" id="PTHR10694:SF7">
    <property type="entry name" value="[HISTONE H3]-TRIMETHYL-L-LYSINE(9) DEMETHYLASE"/>
    <property type="match status" value="1"/>
</dbReference>
<dbReference type="InterPro" id="IPR003347">
    <property type="entry name" value="JmjC_dom"/>
</dbReference>
<dbReference type="PROSITE" id="PS51183">
    <property type="entry name" value="JMJN"/>
    <property type="match status" value="1"/>
</dbReference>
<sequence>MAAVTLPATTTLPVPDGLGAAALDNRDPMSQSLPAPPQVHTPPTTDEGSHKDDDAASSSSLSELGDDIEDEENRMRFEEAARAGAEAEQFSEVKPDRYENGVPIFTPTMDQFKDFQRYVKGVDPYGMQSGIVLIDPPEEWKRERKDLDEIVKTIRIKNPITQEFHGAQGIYTQRNMEKMRSYNLPQWKSLCEQTENQPPAKRGEKRLNADKLLGRGLARSRKTEASATPEASKRASSRAKSITIKEEPTDHDSTLLAPPTPTSPEVKPAALDHEAGEDEAVSATADPTPIKAKRGRGRPPGTGRPRGRPPKNANKKEALGVNKGSETTVAARRLRNAREAIDEIDEEAFRDFDYRVYDNDQWTPERCDELEEKYWKSLNFSNPMYAADMPGSLFDDDTKEWNVAKLPNLLDLLGQPIPGVNTAYLYLGMWRATFAWHLEDVDLYSINYIHFGAPKQWYSISQKDAPKFEAAMKSIWSSDAKNCDQFLRHKTYLVSPAILKSKFGVNVNKIVHREGQFIITFPIGYHSGYNLGYNCAESVNFAIENWLQYGKTARKCQCEADSVFIDVEWFIRKMNGEPTPEFEEVEVTDDEDEDEPIDLPTPPSSDRGKIKVPQKRKRPSKELGPNKKARKIIKIRKVSKNQPCCLCPNDFSWEELLPTTHGQRAHRTCAMYTPETYIASKDGREMVYNVENISKDRLELKCYECRLKKGSCFQCSSAKCTKSYHATCAMQAGVQVDKGEIAVWHEGVEYRDIGFDWRCRLHRTVKRTRITSELSACNHANSCWQNAEFRRFLFSLKEGDLIQFQATNTDDIEAGLVISGYEEGQDSVLVKILPDLKQVKEVDPTSILFVDSATSYLQKPSANALDLPEELQGKTASLPESTEKKPSPGDVFTEEPRTEWAEFVSALPLVNKAQKPVDLSQEKQLWIYLGEPSSEGKAFYTADPDKPVHDPASNFLDLVAPPKTAMAPPPQPKRQALSASHPRASSNAKNAVMANIRQTVDKQALQSSILPGTFSGTTQDLTMGSSQIKPIKANANQIKRSQYRDIMTGQEARLNEQARIFQRQQAKARQLDAAETPTGSIGHTAIGIDHDAVQRQRHFQQQASQHAKHMKEWSNDPSLPPLKQFEPFPSFTALDNTGHYGPTMMNSNMRSQQYEYSSDWMNPAAASRSPGFGHPQNSGLNSMLTPQYGRSQSPATSPFPSYVQQSHLQFPYHGSSNQTAAGSSAPSTPYQQSRIETIRAATSQPLPPPPSAEVERQRRISNPAYPFKSPDQIKAQREAEKNSPPGSRPSSSYMIPSPSLHQQHDASSFMQHAGSSAASPSMQPLDPQNPPQFINPNATQISPPGSSAGHRSARGSFSGLGLASSIPLPLNHMGLKRSSSMDMMDLDMIHDMAPFPAASINPLQISSYIPKRSIYDPLNTSGHGSMLMQHKPQLPIPKPIQPHSSAIQYPPPPPMADPSPLLVQSLEKRPLGPTGLLINDRPVPKQLSDWVAKGGFWARVAGYYIQKHKGMASVYRSPFIAVKDKPKKKISYHLRVSLDPGTESCKTSIRVIKKATVNGKTLPDECCSCEIVRFPNGKSFVRSQIAFKSTTQRGSRQSIRIPLFDREVDEALKNDEIDAHEIIQHFKPMIYKGPMTARRKPVDELPELQGGIENVNLDMKIAVVEFGTHHEPDENPGNEEDFQETMVPLRPCSQHLQWLLRRVVKFTITNHQALPWPKSEQSLDLKRLLLEKRRIFALLLLYPQTALSFTSNTFLQQLRGLLSKNHRLTWCLRLQRP</sequence>
<dbReference type="GO" id="GO:0010468">
    <property type="term" value="P:regulation of gene expression"/>
    <property type="evidence" value="ECO:0007669"/>
    <property type="project" value="TreeGrafter"/>
</dbReference>
<feature type="region of interest" description="Disordered" evidence="7">
    <location>
        <begin position="1"/>
        <end position="92"/>
    </location>
</feature>
<accession>A0A0D2HHB4</accession>
<dbReference type="Pfam" id="PF02373">
    <property type="entry name" value="JmjC"/>
    <property type="match status" value="1"/>
</dbReference>
<evidence type="ECO:0000313" key="11">
    <source>
        <dbReference type="EMBL" id="KIW92668.1"/>
    </source>
</evidence>
<feature type="region of interest" description="Disordered" evidence="7">
    <location>
        <begin position="1263"/>
        <end position="1356"/>
    </location>
</feature>
<dbReference type="VEuPathDB" id="FungiDB:Z519_06515"/>
<reference evidence="11" key="1">
    <citation type="submission" date="2015-01" db="EMBL/GenBank/DDBJ databases">
        <title>The Genome Sequence of Cladophialophora bantiana CBS 173.52.</title>
        <authorList>
            <consortium name="The Broad Institute Genomics Platform"/>
            <person name="Cuomo C."/>
            <person name="de Hoog S."/>
            <person name="Gorbushina A."/>
            <person name="Stielow B."/>
            <person name="Teixiera M."/>
            <person name="Abouelleil A."/>
            <person name="Chapman S.B."/>
            <person name="Priest M."/>
            <person name="Young S.K."/>
            <person name="Wortman J."/>
            <person name="Nusbaum C."/>
            <person name="Birren B."/>
        </authorList>
    </citation>
    <scope>NUCLEOTIDE SEQUENCE [LARGE SCALE GENOMIC DNA]</scope>
    <source>
        <strain evidence="11">CBS 173.52</strain>
    </source>
</reference>
<dbReference type="SUPFAM" id="SSF51197">
    <property type="entry name" value="Clavaminate synthase-like"/>
    <property type="match status" value="1"/>
</dbReference>
<dbReference type="InterPro" id="IPR034732">
    <property type="entry name" value="EPHD"/>
</dbReference>
<dbReference type="SMART" id="SM00558">
    <property type="entry name" value="JmjC"/>
    <property type="match status" value="1"/>
</dbReference>
<dbReference type="GO" id="GO:0000785">
    <property type="term" value="C:chromatin"/>
    <property type="evidence" value="ECO:0007669"/>
    <property type="project" value="TreeGrafter"/>
</dbReference>
<dbReference type="PROSITE" id="PS51184">
    <property type="entry name" value="JMJC"/>
    <property type="match status" value="1"/>
</dbReference>
<dbReference type="GO" id="GO:0140684">
    <property type="term" value="F:histone H3K9me2/H3K9me3 demethylase activity"/>
    <property type="evidence" value="ECO:0007669"/>
    <property type="project" value="UniProtKB-EC"/>
</dbReference>
<feature type="domain" description="JmjC" evidence="9">
    <location>
        <begin position="395"/>
        <end position="558"/>
    </location>
</feature>
<feature type="region of interest" description="Disordered" evidence="7">
    <location>
        <begin position="580"/>
        <end position="626"/>
    </location>
</feature>
<feature type="domain" description="PHD-type" evidence="10">
    <location>
        <begin position="641"/>
        <end position="763"/>
    </location>
</feature>
<dbReference type="OrthoDB" id="9547406at2759"/>
<evidence type="ECO:0000256" key="4">
    <source>
        <dbReference type="ARBA" id="ARBA00022771"/>
    </source>
</evidence>
<feature type="region of interest" description="Disordered" evidence="7">
    <location>
        <begin position="1167"/>
        <end position="1232"/>
    </location>
</feature>
<dbReference type="CDD" id="cd15571">
    <property type="entry name" value="ePHD"/>
    <property type="match status" value="1"/>
</dbReference>
<dbReference type="InterPro" id="IPR055500">
    <property type="entry name" value="DUF7072"/>
</dbReference>
<dbReference type="HOGENOM" id="CLU_001442_8_0_1"/>
<name>A0A0D2HHB4_CLAB1</name>
<dbReference type="FunFam" id="2.60.120.650:FF:000024">
    <property type="entry name" value="Putative jumonji family transcription factor"/>
    <property type="match status" value="1"/>
</dbReference>
<evidence type="ECO:0000256" key="7">
    <source>
        <dbReference type="SAM" id="MobiDB-lite"/>
    </source>
</evidence>
<feature type="compositionally biased region" description="Low complexity" evidence="7">
    <location>
        <begin position="1345"/>
        <end position="1356"/>
    </location>
</feature>
<evidence type="ECO:0000256" key="6">
    <source>
        <dbReference type="ARBA" id="ARBA00049349"/>
    </source>
</evidence>
<dbReference type="PANTHER" id="PTHR10694">
    <property type="entry name" value="LYSINE-SPECIFIC DEMETHYLASE"/>
    <property type="match status" value="1"/>
</dbReference>
<feature type="compositionally biased region" description="Polar residues" evidence="7">
    <location>
        <begin position="1284"/>
        <end position="1322"/>
    </location>
</feature>
<evidence type="ECO:0000313" key="12">
    <source>
        <dbReference type="Proteomes" id="UP000053789"/>
    </source>
</evidence>
<dbReference type="SMART" id="SM00249">
    <property type="entry name" value="PHD"/>
    <property type="match status" value="1"/>
</dbReference>
<feature type="region of interest" description="Disordered" evidence="7">
    <location>
        <begin position="194"/>
        <end position="317"/>
    </location>
</feature>
<dbReference type="Pfam" id="PF13832">
    <property type="entry name" value="zf-HC5HC2H_2"/>
    <property type="match status" value="1"/>
</dbReference>
<dbReference type="EC" id="1.14.11.66" evidence="2"/>
<evidence type="ECO:0000259" key="9">
    <source>
        <dbReference type="PROSITE" id="PS51184"/>
    </source>
</evidence>
<evidence type="ECO:0000256" key="2">
    <source>
        <dbReference type="ARBA" id="ARBA00012900"/>
    </source>
</evidence>
<feature type="compositionally biased region" description="Low complexity" evidence="7">
    <location>
        <begin position="1"/>
        <end position="15"/>
    </location>
</feature>
<evidence type="ECO:0000256" key="5">
    <source>
        <dbReference type="ARBA" id="ARBA00022833"/>
    </source>
</evidence>
<feature type="compositionally biased region" description="Basic residues" evidence="7">
    <location>
        <begin position="610"/>
        <end position="619"/>
    </location>
</feature>
<evidence type="ECO:0000256" key="3">
    <source>
        <dbReference type="ARBA" id="ARBA00022723"/>
    </source>
</evidence>
<evidence type="ECO:0000256" key="1">
    <source>
        <dbReference type="ARBA" id="ARBA00009711"/>
    </source>
</evidence>
<dbReference type="RefSeq" id="XP_016619337.1">
    <property type="nucleotide sequence ID" value="XM_016764255.1"/>
</dbReference>
<feature type="compositionally biased region" description="Polar residues" evidence="7">
    <location>
        <begin position="1331"/>
        <end position="1344"/>
    </location>
</feature>
<feature type="region of interest" description="Disordered" evidence="7">
    <location>
        <begin position="962"/>
        <end position="988"/>
    </location>
</feature>
<dbReference type="PROSITE" id="PS51805">
    <property type="entry name" value="EPHD"/>
    <property type="match status" value="1"/>
</dbReference>
<keyword evidence="4" id="KW-0863">Zinc-finger</keyword>
<dbReference type="InterPro" id="IPR003349">
    <property type="entry name" value="JmjN"/>
</dbReference>
<dbReference type="SMART" id="SM00545">
    <property type="entry name" value="JmjN"/>
    <property type="match status" value="1"/>
</dbReference>
<feature type="compositionally biased region" description="Basic and acidic residues" evidence="7">
    <location>
        <begin position="201"/>
        <end position="213"/>
    </location>
</feature>
<dbReference type="GO" id="GO:0005634">
    <property type="term" value="C:nucleus"/>
    <property type="evidence" value="ECO:0007669"/>
    <property type="project" value="TreeGrafter"/>
</dbReference>
<feature type="domain" description="JmjN" evidence="8">
    <location>
        <begin position="102"/>
        <end position="143"/>
    </location>
</feature>
<dbReference type="GO" id="GO:0051864">
    <property type="term" value="F:histone H3K36 demethylase activity"/>
    <property type="evidence" value="ECO:0007669"/>
    <property type="project" value="TreeGrafter"/>
</dbReference>
<evidence type="ECO:0000259" key="10">
    <source>
        <dbReference type="PROSITE" id="PS51805"/>
    </source>
</evidence>
<keyword evidence="3" id="KW-0479">Metal-binding</keyword>
<keyword evidence="12" id="KW-1185">Reference proteome</keyword>
<dbReference type="GeneID" id="27699443"/>
<dbReference type="Proteomes" id="UP000053789">
    <property type="component" value="Unassembled WGS sequence"/>
</dbReference>
<evidence type="ECO:0000259" key="8">
    <source>
        <dbReference type="PROSITE" id="PS51183"/>
    </source>
</evidence>
<comment type="catalytic activity">
    <reaction evidence="6">
        <text>N(6),N(6),N(6)-trimethyl-L-lysyl(9)-[histone H3] + 2 2-oxoglutarate + 2 O2 = N(6)-methyl-L-lysyl(9)-[histone H3] + 2 formaldehyde + 2 succinate + 2 CO2</text>
        <dbReference type="Rhea" id="RHEA:60200"/>
        <dbReference type="Rhea" id="RHEA-COMP:15538"/>
        <dbReference type="Rhea" id="RHEA-COMP:15542"/>
        <dbReference type="ChEBI" id="CHEBI:15379"/>
        <dbReference type="ChEBI" id="CHEBI:16526"/>
        <dbReference type="ChEBI" id="CHEBI:16810"/>
        <dbReference type="ChEBI" id="CHEBI:16842"/>
        <dbReference type="ChEBI" id="CHEBI:30031"/>
        <dbReference type="ChEBI" id="CHEBI:61929"/>
        <dbReference type="ChEBI" id="CHEBI:61961"/>
        <dbReference type="EC" id="1.14.11.66"/>
    </reaction>
</comment>
<dbReference type="Pfam" id="PF02375">
    <property type="entry name" value="JmjN"/>
    <property type="match status" value="1"/>
</dbReference>
<protein>
    <recommendedName>
        <fullName evidence="2">[histone H3]-trimethyl-L-lysine(9) demethylase</fullName>
        <ecNumber evidence="2">1.14.11.66</ecNumber>
    </recommendedName>
</protein>